<evidence type="ECO:0000313" key="3">
    <source>
        <dbReference type="EMBL" id="GGF51626.1"/>
    </source>
</evidence>
<dbReference type="AlphaFoldDB" id="A0A917BMG9"/>
<dbReference type="Gene3D" id="3.40.630.190">
    <property type="entry name" value="LCP protein"/>
    <property type="match status" value="1"/>
</dbReference>
<reference evidence="3" key="1">
    <citation type="journal article" date="2014" name="Int. J. Syst. Evol. Microbiol.">
        <title>Complete genome sequence of Corynebacterium casei LMG S-19264T (=DSM 44701T), isolated from a smear-ripened cheese.</title>
        <authorList>
            <consortium name="US DOE Joint Genome Institute (JGI-PGF)"/>
            <person name="Walter F."/>
            <person name="Albersmeier A."/>
            <person name="Kalinowski J."/>
            <person name="Ruckert C."/>
        </authorList>
    </citation>
    <scope>NUCLEOTIDE SEQUENCE</scope>
    <source>
        <strain evidence="3">CGMCC 1.16067</strain>
    </source>
</reference>
<dbReference type="Proteomes" id="UP000649179">
    <property type="component" value="Unassembled WGS sequence"/>
</dbReference>
<dbReference type="PANTHER" id="PTHR33392">
    <property type="entry name" value="POLYISOPRENYL-TEICHOIC ACID--PEPTIDOGLYCAN TEICHOIC ACID TRANSFERASE TAGU"/>
    <property type="match status" value="1"/>
</dbReference>
<keyword evidence="4" id="KW-1185">Reference proteome</keyword>
<evidence type="ECO:0000313" key="4">
    <source>
        <dbReference type="Proteomes" id="UP000649179"/>
    </source>
</evidence>
<proteinExistence type="inferred from homology"/>
<reference evidence="3" key="2">
    <citation type="submission" date="2020-09" db="EMBL/GenBank/DDBJ databases">
        <authorList>
            <person name="Sun Q."/>
            <person name="Zhou Y."/>
        </authorList>
    </citation>
    <scope>NUCLEOTIDE SEQUENCE</scope>
    <source>
        <strain evidence="3">CGMCC 1.16067</strain>
    </source>
</reference>
<sequence>MRRHKALTAFLALVGIILVAVVGAAWWLNTQLGSIPRVEIDATNRPAAPTDGSMNLLLAGADNGDAGTIAQELADGSWTPGSHRSDTLIVLHLTADRKHAYLVSIPRDTYVPVSGHGEQKINAAFSYGGPSLAVQTVEQFTGLRMQHTAIIDWTGFRDLATALGGVQVYISEATSSQQGAGGEWKPGYTTLKGDRALRYVRTRYGLKNGDYDRIQRQQNFLRAALSQSASRGTLTDPVRFRNLLRAITGNLTVDSGLTNGDIRRLAWSLRGLRADDLSFVTAPMKRFATNAAGAVIIPDVARTKELFGDVRADRLDAYIEKYGADAGTLNPEKGVR</sequence>
<evidence type="ECO:0000256" key="1">
    <source>
        <dbReference type="ARBA" id="ARBA00006068"/>
    </source>
</evidence>
<dbReference type="NCBIfam" id="TIGR00350">
    <property type="entry name" value="lytR_cpsA_psr"/>
    <property type="match status" value="1"/>
</dbReference>
<organism evidence="3 4">
    <name type="scientific">Marmoricola endophyticus</name>
    <dbReference type="NCBI Taxonomy" id="2040280"/>
    <lineage>
        <taxon>Bacteria</taxon>
        <taxon>Bacillati</taxon>
        <taxon>Actinomycetota</taxon>
        <taxon>Actinomycetes</taxon>
        <taxon>Propionibacteriales</taxon>
        <taxon>Nocardioidaceae</taxon>
        <taxon>Marmoricola</taxon>
    </lineage>
</organism>
<dbReference type="PANTHER" id="PTHR33392:SF6">
    <property type="entry name" value="POLYISOPRENYL-TEICHOIC ACID--PEPTIDOGLYCAN TEICHOIC ACID TRANSFERASE TAGU"/>
    <property type="match status" value="1"/>
</dbReference>
<protein>
    <recommendedName>
        <fullName evidence="2">Cell envelope-related transcriptional attenuator domain-containing protein</fullName>
    </recommendedName>
</protein>
<dbReference type="InterPro" id="IPR050922">
    <property type="entry name" value="LytR/CpsA/Psr_CW_biosynth"/>
</dbReference>
<feature type="domain" description="Cell envelope-related transcriptional attenuator" evidence="2">
    <location>
        <begin position="84"/>
        <end position="229"/>
    </location>
</feature>
<dbReference type="Pfam" id="PF03816">
    <property type="entry name" value="LytR_cpsA_psr"/>
    <property type="match status" value="1"/>
</dbReference>
<dbReference type="EMBL" id="BMKQ01000001">
    <property type="protein sequence ID" value="GGF51626.1"/>
    <property type="molecule type" value="Genomic_DNA"/>
</dbReference>
<comment type="caution">
    <text evidence="3">The sequence shown here is derived from an EMBL/GenBank/DDBJ whole genome shotgun (WGS) entry which is preliminary data.</text>
</comment>
<accession>A0A917BMG9</accession>
<name>A0A917BMG9_9ACTN</name>
<comment type="similarity">
    <text evidence="1">Belongs to the LytR/CpsA/Psr (LCP) family.</text>
</comment>
<gene>
    <name evidence="3" type="ORF">GCM10011519_27020</name>
</gene>
<evidence type="ECO:0000259" key="2">
    <source>
        <dbReference type="Pfam" id="PF03816"/>
    </source>
</evidence>
<dbReference type="InterPro" id="IPR004474">
    <property type="entry name" value="LytR_CpsA_psr"/>
</dbReference>